<evidence type="ECO:0000313" key="2">
    <source>
        <dbReference type="Proteomes" id="UP000010798"/>
    </source>
</evidence>
<gene>
    <name evidence="1" type="ordered locus">Sinac_4902</name>
</gene>
<reference evidence="1 2" key="1">
    <citation type="submission" date="2012-02" db="EMBL/GenBank/DDBJ databases">
        <title>Complete sequence of chromosome of Singulisphaera acidiphila DSM 18658.</title>
        <authorList>
            <consortium name="US DOE Joint Genome Institute (JGI-PGF)"/>
            <person name="Lucas S."/>
            <person name="Copeland A."/>
            <person name="Lapidus A."/>
            <person name="Glavina del Rio T."/>
            <person name="Dalin E."/>
            <person name="Tice H."/>
            <person name="Bruce D."/>
            <person name="Goodwin L."/>
            <person name="Pitluck S."/>
            <person name="Peters L."/>
            <person name="Ovchinnikova G."/>
            <person name="Chertkov O."/>
            <person name="Kyrpides N."/>
            <person name="Mavromatis K."/>
            <person name="Ivanova N."/>
            <person name="Brettin T."/>
            <person name="Detter J.C."/>
            <person name="Han C."/>
            <person name="Larimer F."/>
            <person name="Land M."/>
            <person name="Hauser L."/>
            <person name="Markowitz V."/>
            <person name="Cheng J.-F."/>
            <person name="Hugenholtz P."/>
            <person name="Woyke T."/>
            <person name="Wu D."/>
            <person name="Tindall B."/>
            <person name="Pomrenke H."/>
            <person name="Brambilla E."/>
            <person name="Klenk H.-P."/>
            <person name="Eisen J.A."/>
        </authorList>
    </citation>
    <scope>NUCLEOTIDE SEQUENCE [LARGE SCALE GENOMIC DNA]</scope>
    <source>
        <strain evidence="2">ATCC BAA-1392 / DSM 18658 / VKM B-2454 / MOB10</strain>
    </source>
</reference>
<dbReference type="Proteomes" id="UP000010798">
    <property type="component" value="Chromosome"/>
</dbReference>
<organism evidence="1 2">
    <name type="scientific">Singulisphaera acidiphila (strain ATCC BAA-1392 / DSM 18658 / VKM B-2454 / MOB10)</name>
    <dbReference type="NCBI Taxonomy" id="886293"/>
    <lineage>
        <taxon>Bacteria</taxon>
        <taxon>Pseudomonadati</taxon>
        <taxon>Planctomycetota</taxon>
        <taxon>Planctomycetia</taxon>
        <taxon>Isosphaerales</taxon>
        <taxon>Isosphaeraceae</taxon>
        <taxon>Singulisphaera</taxon>
    </lineage>
</organism>
<sequence>MAEYSLEGPKPARMYEVILPKKLGYFGKVQEVLEDLFNEDAIRAIPFVKQTIAHNRQRDPTFDEDSWIKTLRLASRGYSIYEMDGRYLSAQEGPVDERVLVIRFIFHNPGGAADPKTDFLAVSLEVINHLVAHRFATELGVEEEIWFLEYNHTQLAIWRKRKSETSTDEENGL</sequence>
<protein>
    <submittedName>
        <fullName evidence="1">Uncharacterized protein</fullName>
    </submittedName>
</protein>
<dbReference type="EMBL" id="CP003364">
    <property type="protein sequence ID" value="AGA29058.1"/>
    <property type="molecule type" value="Genomic_DNA"/>
</dbReference>
<keyword evidence="2" id="KW-1185">Reference proteome</keyword>
<dbReference type="RefSeq" id="WP_015248166.1">
    <property type="nucleotide sequence ID" value="NC_019892.1"/>
</dbReference>
<dbReference type="STRING" id="886293.Sinac_4902"/>
<dbReference type="KEGG" id="saci:Sinac_4902"/>
<accession>L0DJP8</accession>
<dbReference type="OrthoDB" id="271482at2"/>
<proteinExistence type="predicted"/>
<dbReference type="AlphaFoldDB" id="L0DJP8"/>
<evidence type="ECO:0000313" key="1">
    <source>
        <dbReference type="EMBL" id="AGA29058.1"/>
    </source>
</evidence>
<name>L0DJP8_SINAD</name>
<dbReference type="HOGENOM" id="CLU_1546579_0_0_0"/>